<name>A0A0Q9YCZ9_9GAMM</name>
<comment type="caution">
    <text evidence="1">The sequence shown here is derived from an EMBL/GenBank/DDBJ whole genome shotgun (WGS) entry which is preliminary data.</text>
</comment>
<protein>
    <submittedName>
        <fullName evidence="1">Uncharacterized protein</fullName>
    </submittedName>
</protein>
<accession>A0A0Q9YCZ9</accession>
<dbReference type="RefSeq" id="WP_075067585.1">
    <property type="nucleotide sequence ID" value="NZ_LKAJ02000001.1"/>
</dbReference>
<keyword evidence="3" id="KW-1185">Reference proteome</keyword>
<dbReference type="OrthoDB" id="2080678at2"/>
<gene>
    <name evidence="2" type="ORF">HT99x_000555</name>
    <name evidence="1" type="ORF">HT99x_02994</name>
</gene>
<dbReference type="STRING" id="295108.HT99x_02994"/>
<dbReference type="EMBL" id="LKAJ01000020">
    <property type="protein sequence ID" value="KRG18463.1"/>
    <property type="molecule type" value="Genomic_DNA"/>
</dbReference>
<proteinExistence type="predicted"/>
<reference evidence="2" key="2">
    <citation type="journal article" date="2016" name="Genome Announc.">
        <title>Draft Genome Sequences of Two Novel Amoeba-Resistant Intranuclear Bacteria, 'Candidatus Berkiella cookevillensis' and 'Candidatus Berkiella aquae'.</title>
        <authorList>
            <person name="Mehari Y.T."/>
            <person name="Arivett B.A."/>
            <person name="Farone A.L."/>
            <person name="Gunderson J.H."/>
            <person name="Farone M.B."/>
        </authorList>
    </citation>
    <scope>NUCLEOTIDE SEQUENCE</scope>
    <source>
        <strain evidence="2">HT99</strain>
    </source>
</reference>
<organism evidence="1">
    <name type="scientific">Candidatus Berkiella aquae</name>
    <dbReference type="NCBI Taxonomy" id="295108"/>
    <lineage>
        <taxon>Bacteria</taxon>
        <taxon>Pseudomonadati</taxon>
        <taxon>Pseudomonadota</taxon>
        <taxon>Gammaproteobacteria</taxon>
        <taxon>Candidatus Berkiellales</taxon>
        <taxon>Candidatus Berkiellaceae</taxon>
        <taxon>Candidatus Berkiella</taxon>
    </lineage>
</organism>
<dbReference type="EMBL" id="LKAJ02000001">
    <property type="protein sequence ID" value="MCS5709907.1"/>
    <property type="molecule type" value="Genomic_DNA"/>
</dbReference>
<dbReference type="Proteomes" id="UP000051497">
    <property type="component" value="Unassembled WGS sequence"/>
</dbReference>
<reference evidence="2" key="3">
    <citation type="submission" date="2021-06" db="EMBL/GenBank/DDBJ databases">
        <title>Genomic Description and Analysis of Intracellular Bacteria, Candidatus Berkiella cookevillensis and Candidatus Berkiella aquae.</title>
        <authorList>
            <person name="Kidane D.T."/>
            <person name="Mehari Y.T."/>
            <person name="Rice F.C."/>
            <person name="Arivett B.A."/>
            <person name="Farone A.L."/>
            <person name="Berk S.G."/>
            <person name="Farone M.B."/>
        </authorList>
    </citation>
    <scope>NUCLEOTIDE SEQUENCE</scope>
    <source>
        <strain evidence="2">HT99</strain>
    </source>
</reference>
<evidence type="ECO:0000313" key="1">
    <source>
        <dbReference type="EMBL" id="KRG18463.1"/>
    </source>
</evidence>
<evidence type="ECO:0000313" key="2">
    <source>
        <dbReference type="EMBL" id="MCS5709907.1"/>
    </source>
</evidence>
<evidence type="ECO:0000313" key="3">
    <source>
        <dbReference type="Proteomes" id="UP000051497"/>
    </source>
</evidence>
<sequence length="419" mass="47924">MLNLNGNLTATQDNNHLDIANAPTCAALANGNNILQDFITIQAEIDREDGIYEYIDEQTGNIISYDDYWAKKRFESQPFYILGKLARVAVDNICHQVSSMASQAFSQVNYVIDYVNWMNSDTRSIDDAILTNDLSMLRAFSEHPNRYVREYLKNALEDLSSFDRDLYAQYKKLSTKIDQAIKEAQRLNKPLMILIGENHYDRNALLAEDLILHILAEKQISKLLLTEAFFKQYYLDISENPVANHLEDEAKSLGFNKVPMDYAACGHIHFIDPPECESTQHNYKNSRTSTSVEGMKVRNEVMVDVAIASKGKDPVIAIVGICHVDGMLLDTPLVDHYHILPLSTVDRADQQCQSYTEEPIDTEAFRQMIHERKNHPIHNQIEKVLLFSNHPYAKKLYATNQIMVQKAREIHKLSRNTTP</sequence>
<dbReference type="AlphaFoldDB" id="A0A0Q9YCZ9"/>
<reference evidence="1" key="1">
    <citation type="submission" date="2015-09" db="EMBL/GenBank/DDBJ databases">
        <title>Draft Genome Sequences of Two Novel Amoeba-resistant Intranuclear Bacteria, Candidatus Berkiella cookevillensis and Candidatus Berkiella aquae.</title>
        <authorList>
            <person name="Mehari Y.T."/>
            <person name="Arivett B.A."/>
            <person name="Farone A.L."/>
            <person name="Gunderson J.H."/>
            <person name="Farone M.B."/>
        </authorList>
    </citation>
    <scope>NUCLEOTIDE SEQUENCE [LARGE SCALE GENOMIC DNA]</scope>
    <source>
        <strain evidence="1">HT99</strain>
    </source>
</reference>